<sequence length="564" mass="64104">MRLSANGLGSRNDIPVPRQTDRLYESNHVHRDSSESTACDDTCGKERLFAREARDDIEDDPMIHYGLNASANKLPKDADLRELATQEGVLCFEMEAADLMNHFPYLVIRGICDYADSHKNKELCFIEKGLNEELRNEICTTIGKGADGMFRWAACQMDSLTGCLSPNDVRECLKTLPCDLKETYDRMLEAMHPQRKELFIRLLQFILYSEHPFSPAEAVKVLAIRQDQHQDQLKFDTNNRLFNPSSILRYCPGLLPIVKVKLDDHKGFDQIWEQVHLTHFSVEEFEIRTWEMDICLLLAIRNDPLETAKYLLEQGVDPASYRSNYGSSFSSFIYNASKRGLNDLVNILIEATDNANSHDGRELDYMAALSAAFRPGHLAVASQLLQARARTRMKDKKYSCPMRLALQRDQPKVVELLKERNACKDIRHRLLNLAAKNGRTETIHGLLDLRPGPSYMYKALLQASQAEKAEAVRVLLESGFEVIEGQIAEVLLSKALFNGHQGVVEVLLDAVGDHACINPRDKNTLRAASKVQNQAVLQHYLPLFEKWKYQRIPPVTKGVRSYIV</sequence>
<reference evidence="1" key="1">
    <citation type="journal article" date="2017" name="Mycologia">
        <title>Fusarium algeriense, sp. nov., a novel toxigenic crown rot pathogen of durum wheat from Algeria is nested in the Fusarium burgessii species complex.</title>
        <authorList>
            <person name="Laraba I."/>
            <person name="Keddad A."/>
            <person name="Boureghda H."/>
            <person name="Abdallah N."/>
            <person name="Vaughan M.M."/>
            <person name="Proctor R.H."/>
            <person name="Busman M."/>
            <person name="O'Donnell K."/>
        </authorList>
    </citation>
    <scope>NUCLEOTIDE SEQUENCE</scope>
    <source>
        <strain evidence="1">NRRL 25174</strain>
    </source>
</reference>
<dbReference type="Gene3D" id="3.40.50.1580">
    <property type="entry name" value="Nucleoside phosphorylase domain"/>
    <property type="match status" value="1"/>
</dbReference>
<organism evidence="1 2">
    <name type="scientific">Fusarium beomiforme</name>
    <dbReference type="NCBI Taxonomy" id="44412"/>
    <lineage>
        <taxon>Eukaryota</taxon>
        <taxon>Fungi</taxon>
        <taxon>Dikarya</taxon>
        <taxon>Ascomycota</taxon>
        <taxon>Pezizomycotina</taxon>
        <taxon>Sordariomycetes</taxon>
        <taxon>Hypocreomycetidae</taxon>
        <taxon>Hypocreales</taxon>
        <taxon>Nectriaceae</taxon>
        <taxon>Fusarium</taxon>
        <taxon>Fusarium burgessii species complex</taxon>
    </lineage>
</organism>
<accession>A0A9P5DVQ1</accession>
<reference evidence="1" key="2">
    <citation type="submission" date="2020-02" db="EMBL/GenBank/DDBJ databases">
        <title>Identification and distribution of gene clusters putatively required for synthesis of sphingolipid metabolism inhibitors in phylogenetically diverse species of the filamentous fungus Fusarium.</title>
        <authorList>
            <person name="Kim H.-S."/>
            <person name="Busman M."/>
            <person name="Brown D.W."/>
            <person name="Divon H."/>
            <person name="Uhlig S."/>
            <person name="Proctor R.H."/>
        </authorList>
    </citation>
    <scope>NUCLEOTIDE SEQUENCE</scope>
    <source>
        <strain evidence="1">NRRL 25174</strain>
    </source>
</reference>
<dbReference type="Proteomes" id="UP000730481">
    <property type="component" value="Unassembled WGS sequence"/>
</dbReference>
<protein>
    <submittedName>
        <fullName evidence="1">Ankyrin repeat</fullName>
    </submittedName>
</protein>
<gene>
    <name evidence="1" type="ORF">FBEOM_9605</name>
</gene>
<comment type="caution">
    <text evidence="1">The sequence shown here is derived from an EMBL/GenBank/DDBJ whole genome shotgun (WGS) entry which is preliminary data.</text>
</comment>
<evidence type="ECO:0000313" key="2">
    <source>
        <dbReference type="Proteomes" id="UP000730481"/>
    </source>
</evidence>
<dbReference type="InterPro" id="IPR035994">
    <property type="entry name" value="Nucleoside_phosphorylase_sf"/>
</dbReference>
<dbReference type="EMBL" id="PVQB02000489">
    <property type="protein sequence ID" value="KAF4336524.1"/>
    <property type="molecule type" value="Genomic_DNA"/>
</dbReference>
<dbReference type="SUPFAM" id="SSF53167">
    <property type="entry name" value="Purine and uridine phosphorylases"/>
    <property type="match status" value="1"/>
</dbReference>
<dbReference type="Gene3D" id="1.25.40.20">
    <property type="entry name" value="Ankyrin repeat-containing domain"/>
    <property type="match status" value="1"/>
</dbReference>
<dbReference type="GO" id="GO:0003824">
    <property type="term" value="F:catalytic activity"/>
    <property type="evidence" value="ECO:0007669"/>
    <property type="project" value="InterPro"/>
</dbReference>
<dbReference type="PANTHER" id="PTHR46082:SF11">
    <property type="entry name" value="AAA+ ATPASE DOMAIN-CONTAINING PROTEIN-RELATED"/>
    <property type="match status" value="1"/>
</dbReference>
<dbReference type="SUPFAM" id="SSF48403">
    <property type="entry name" value="Ankyrin repeat"/>
    <property type="match status" value="1"/>
</dbReference>
<keyword evidence="2" id="KW-1185">Reference proteome</keyword>
<proteinExistence type="predicted"/>
<name>A0A9P5DVQ1_9HYPO</name>
<dbReference type="InterPro" id="IPR036770">
    <property type="entry name" value="Ankyrin_rpt-contain_sf"/>
</dbReference>
<dbReference type="AlphaFoldDB" id="A0A9P5DVQ1"/>
<dbReference type="OrthoDB" id="1577640at2759"/>
<dbReference type="GO" id="GO:0009116">
    <property type="term" value="P:nucleoside metabolic process"/>
    <property type="evidence" value="ECO:0007669"/>
    <property type="project" value="InterPro"/>
</dbReference>
<evidence type="ECO:0000313" key="1">
    <source>
        <dbReference type="EMBL" id="KAF4336524.1"/>
    </source>
</evidence>
<dbReference type="PANTHER" id="PTHR46082">
    <property type="entry name" value="ATP/GTP-BINDING PROTEIN-RELATED"/>
    <property type="match status" value="1"/>
</dbReference>
<dbReference type="InterPro" id="IPR053137">
    <property type="entry name" value="NLR-like"/>
</dbReference>